<evidence type="ECO:0000256" key="6">
    <source>
        <dbReference type="SAM" id="MobiDB-lite"/>
    </source>
</evidence>
<feature type="binding site" evidence="4">
    <location>
        <begin position="256"/>
        <end position="260"/>
    </location>
    <ligand>
        <name>ATP</name>
        <dbReference type="ChEBI" id="CHEBI:30616"/>
    </ligand>
</feature>
<dbReference type="InterPro" id="IPR000407">
    <property type="entry name" value="GDA1_CD39_NTPase"/>
</dbReference>
<evidence type="ECO:0000256" key="4">
    <source>
        <dbReference type="PIRSR" id="PIRSR600407-2"/>
    </source>
</evidence>
<dbReference type="Proteomes" id="UP000244005">
    <property type="component" value="Unassembled WGS sequence"/>
</dbReference>
<evidence type="ECO:0000313" key="8">
    <source>
        <dbReference type="EMBL" id="PTQ48388.1"/>
    </source>
</evidence>
<gene>
    <name evidence="8" type="ORF">MARPO_0005s0057</name>
</gene>
<keyword evidence="7" id="KW-0472">Membrane</keyword>
<organism evidence="8 9">
    <name type="scientific">Marchantia polymorpha</name>
    <name type="common">Common liverwort</name>
    <name type="synonym">Marchantia aquatica</name>
    <dbReference type="NCBI Taxonomy" id="3197"/>
    <lineage>
        <taxon>Eukaryota</taxon>
        <taxon>Viridiplantae</taxon>
        <taxon>Streptophyta</taxon>
        <taxon>Embryophyta</taxon>
        <taxon>Marchantiophyta</taxon>
        <taxon>Marchantiopsida</taxon>
        <taxon>Marchantiidae</taxon>
        <taxon>Marchantiales</taxon>
        <taxon>Marchantiaceae</taxon>
        <taxon>Marchantia</taxon>
    </lineage>
</organism>
<dbReference type="PANTHER" id="PTHR11782">
    <property type="entry name" value="ADENOSINE/GUANOSINE DIPHOSPHATASE"/>
    <property type="match status" value="1"/>
</dbReference>
<evidence type="ECO:0008006" key="10">
    <source>
        <dbReference type="Google" id="ProtNLM"/>
    </source>
</evidence>
<name>A0A2R6XQL1_MARPO</name>
<sequence length="567" mass="63194">MSSNGLGVGSSSMRRSTSQSQKMDMPKLQARMSSPFPPHKTQLPPRYQVNPGPWRSSCRRNTWIFLGMLLLLSFFLYLISITRGMLLSSHFPRRAGSNKGYAVIIDAGSSGSRLHVFQYIKEGSIPLLVHKGKDSLSLKTRPGLSSFASNPKAAGTSLDRLLEFAKENVPEKDRGTTPLYLMATAGLRLLDVGVQDAILESCRDVLRLGGFMFKDEWASVITGIDEGIYAWVAANYALGTLGGDPQETTGIVELGGASAQVTFVPEVVPPPAFRHELYLGGVTYTLYTYSFLQFGQEAAWEKLLEMITAGVLKTTLSEAEHEDVVVDPCTPRGYVFKQNSIISEVTNEQSVKEAIPSIRSAGNFTDCRRAALALLQRGRDNCLYKKCAIGSAFVPELRGKFFATENFYYTSEFFGLPSTTSLAEMELAGQHYCGEDWKTLQQKHQGMETEDLLKYCFSTAYIVALLHDTLGVDMRDDRVRFTNRVGEVPLDWALGALIVHLENDNFGEVPPVWLFGEESFRIFAILGCVVLLGFVVWMIMRFRRPHLKTIYDLEKGRYITTAARSHR</sequence>
<protein>
    <recommendedName>
        <fullName evidence="10">Apyrase</fullName>
    </recommendedName>
</protein>
<dbReference type="Pfam" id="PF01150">
    <property type="entry name" value="GDA1_CD39"/>
    <property type="match status" value="1"/>
</dbReference>
<evidence type="ECO:0000256" key="2">
    <source>
        <dbReference type="ARBA" id="ARBA00022801"/>
    </source>
</evidence>
<proteinExistence type="inferred from homology"/>
<accession>A0A2R6XQL1</accession>
<keyword evidence="9" id="KW-1185">Reference proteome</keyword>
<evidence type="ECO:0000256" key="3">
    <source>
        <dbReference type="PIRSR" id="PIRSR600407-1"/>
    </source>
</evidence>
<feature type="transmembrane region" description="Helical" evidence="7">
    <location>
        <begin position="63"/>
        <end position="86"/>
    </location>
</feature>
<evidence type="ECO:0000256" key="5">
    <source>
        <dbReference type="RuleBase" id="RU003833"/>
    </source>
</evidence>
<comment type="similarity">
    <text evidence="1 5">Belongs to the GDA1/CD39 NTPase family.</text>
</comment>
<evidence type="ECO:0000256" key="1">
    <source>
        <dbReference type="ARBA" id="ARBA00009283"/>
    </source>
</evidence>
<reference evidence="9" key="1">
    <citation type="journal article" date="2017" name="Cell">
        <title>Insights into land plant evolution garnered from the Marchantia polymorpha genome.</title>
        <authorList>
            <person name="Bowman J.L."/>
            <person name="Kohchi T."/>
            <person name="Yamato K.T."/>
            <person name="Jenkins J."/>
            <person name="Shu S."/>
            <person name="Ishizaki K."/>
            <person name="Yamaoka S."/>
            <person name="Nishihama R."/>
            <person name="Nakamura Y."/>
            <person name="Berger F."/>
            <person name="Adam C."/>
            <person name="Aki S.S."/>
            <person name="Althoff F."/>
            <person name="Araki T."/>
            <person name="Arteaga-Vazquez M.A."/>
            <person name="Balasubrmanian S."/>
            <person name="Barry K."/>
            <person name="Bauer D."/>
            <person name="Boehm C.R."/>
            <person name="Briginshaw L."/>
            <person name="Caballero-Perez J."/>
            <person name="Catarino B."/>
            <person name="Chen F."/>
            <person name="Chiyoda S."/>
            <person name="Chovatia M."/>
            <person name="Davies K.M."/>
            <person name="Delmans M."/>
            <person name="Demura T."/>
            <person name="Dierschke T."/>
            <person name="Dolan L."/>
            <person name="Dorantes-Acosta A.E."/>
            <person name="Eklund D.M."/>
            <person name="Florent S.N."/>
            <person name="Flores-Sandoval E."/>
            <person name="Fujiyama A."/>
            <person name="Fukuzawa H."/>
            <person name="Galik B."/>
            <person name="Grimanelli D."/>
            <person name="Grimwood J."/>
            <person name="Grossniklaus U."/>
            <person name="Hamada T."/>
            <person name="Haseloff J."/>
            <person name="Hetherington A.J."/>
            <person name="Higo A."/>
            <person name="Hirakawa Y."/>
            <person name="Hundley H.N."/>
            <person name="Ikeda Y."/>
            <person name="Inoue K."/>
            <person name="Inoue S.I."/>
            <person name="Ishida S."/>
            <person name="Jia Q."/>
            <person name="Kakita M."/>
            <person name="Kanazawa T."/>
            <person name="Kawai Y."/>
            <person name="Kawashima T."/>
            <person name="Kennedy M."/>
            <person name="Kinose K."/>
            <person name="Kinoshita T."/>
            <person name="Kohara Y."/>
            <person name="Koide E."/>
            <person name="Komatsu K."/>
            <person name="Kopischke S."/>
            <person name="Kubo M."/>
            <person name="Kyozuka J."/>
            <person name="Lagercrantz U."/>
            <person name="Lin S.S."/>
            <person name="Lindquist E."/>
            <person name="Lipzen A.M."/>
            <person name="Lu C.W."/>
            <person name="De Luna E."/>
            <person name="Martienssen R.A."/>
            <person name="Minamino N."/>
            <person name="Mizutani M."/>
            <person name="Mizutani M."/>
            <person name="Mochizuki N."/>
            <person name="Monte I."/>
            <person name="Mosher R."/>
            <person name="Nagasaki H."/>
            <person name="Nakagami H."/>
            <person name="Naramoto S."/>
            <person name="Nishitani K."/>
            <person name="Ohtani M."/>
            <person name="Okamoto T."/>
            <person name="Okumura M."/>
            <person name="Phillips J."/>
            <person name="Pollak B."/>
            <person name="Reinders A."/>
            <person name="Rovekamp M."/>
            <person name="Sano R."/>
            <person name="Sawa S."/>
            <person name="Schmid M.W."/>
            <person name="Shirakawa M."/>
            <person name="Solano R."/>
            <person name="Spunde A."/>
            <person name="Suetsugu N."/>
            <person name="Sugano S."/>
            <person name="Sugiyama A."/>
            <person name="Sun R."/>
            <person name="Suzuki Y."/>
            <person name="Takenaka M."/>
            <person name="Takezawa D."/>
            <person name="Tomogane H."/>
            <person name="Tsuzuki M."/>
            <person name="Ueda T."/>
            <person name="Umeda M."/>
            <person name="Ward J.M."/>
            <person name="Watanabe Y."/>
            <person name="Yazaki K."/>
            <person name="Yokoyama R."/>
            <person name="Yoshitake Y."/>
            <person name="Yotsui I."/>
            <person name="Zachgo S."/>
            <person name="Schmutz J."/>
        </authorList>
    </citation>
    <scope>NUCLEOTIDE SEQUENCE [LARGE SCALE GENOMIC DNA]</scope>
    <source>
        <strain evidence="9">Tak-1</strain>
    </source>
</reference>
<dbReference type="OrthoDB" id="6372431at2759"/>
<dbReference type="GO" id="GO:0005524">
    <property type="term" value="F:ATP binding"/>
    <property type="evidence" value="ECO:0007669"/>
    <property type="project" value="UniProtKB-KW"/>
</dbReference>
<dbReference type="PANTHER" id="PTHR11782:SF3">
    <property type="entry name" value="APYRASE 6-RELATED"/>
    <property type="match status" value="1"/>
</dbReference>
<dbReference type="Gene3D" id="3.30.420.150">
    <property type="entry name" value="Exopolyphosphatase. Domain 2"/>
    <property type="match status" value="1"/>
</dbReference>
<dbReference type="Gene3D" id="3.30.420.40">
    <property type="match status" value="1"/>
</dbReference>
<evidence type="ECO:0000256" key="7">
    <source>
        <dbReference type="SAM" id="Phobius"/>
    </source>
</evidence>
<keyword evidence="4" id="KW-0547">Nucleotide-binding</keyword>
<dbReference type="CDD" id="cd24042">
    <property type="entry name" value="ASKHA_NBD_AtAPY3-like"/>
    <property type="match status" value="1"/>
</dbReference>
<dbReference type="GO" id="GO:0016020">
    <property type="term" value="C:membrane"/>
    <property type="evidence" value="ECO:0000318"/>
    <property type="project" value="GO_Central"/>
</dbReference>
<evidence type="ECO:0000313" key="9">
    <source>
        <dbReference type="Proteomes" id="UP000244005"/>
    </source>
</evidence>
<keyword evidence="4" id="KW-0067">ATP-binding</keyword>
<dbReference type="PROSITE" id="PS01238">
    <property type="entry name" value="GDA1_CD39_NTPASE"/>
    <property type="match status" value="1"/>
</dbReference>
<dbReference type="AlphaFoldDB" id="A0A2R6XQL1"/>
<feature type="region of interest" description="Disordered" evidence="6">
    <location>
        <begin position="1"/>
        <end position="48"/>
    </location>
</feature>
<dbReference type="GO" id="GO:0017110">
    <property type="term" value="F:nucleoside diphosphate phosphatase activity"/>
    <property type="evidence" value="ECO:0000318"/>
    <property type="project" value="GO_Central"/>
</dbReference>
<feature type="compositionally biased region" description="Low complexity" evidence="6">
    <location>
        <begin position="10"/>
        <end position="21"/>
    </location>
</feature>
<feature type="active site" description="Proton acceptor" evidence="3">
    <location>
        <position position="226"/>
    </location>
</feature>
<keyword evidence="7" id="KW-0812">Transmembrane</keyword>
<keyword evidence="2 5" id="KW-0378">Hydrolase</keyword>
<keyword evidence="7" id="KW-1133">Transmembrane helix</keyword>
<dbReference type="EMBL" id="KZ772677">
    <property type="protein sequence ID" value="PTQ48388.1"/>
    <property type="molecule type" value="Genomic_DNA"/>
</dbReference>
<dbReference type="GO" id="GO:0009134">
    <property type="term" value="P:nucleoside diphosphate catabolic process"/>
    <property type="evidence" value="ECO:0000318"/>
    <property type="project" value="GO_Central"/>
</dbReference>
<dbReference type="Gramene" id="Mp1g05500.1">
    <property type="protein sequence ID" value="Mp1g05500.1.cds"/>
    <property type="gene ID" value="Mp1g05500"/>
</dbReference>
<feature type="transmembrane region" description="Helical" evidence="7">
    <location>
        <begin position="520"/>
        <end position="540"/>
    </location>
</feature>